<dbReference type="Pfam" id="PF02434">
    <property type="entry name" value="Fringe"/>
    <property type="match status" value="2"/>
</dbReference>
<keyword evidence="11 12" id="KW-0472">Membrane</keyword>
<dbReference type="AlphaFoldDB" id="A0AAF5D0T0"/>
<keyword evidence="10 12" id="KW-1133">Transmembrane helix</keyword>
<dbReference type="GO" id="GO:0016263">
    <property type="term" value="F:glycoprotein-N-acetylgalactosamine 3-beta-galactosyltransferase activity"/>
    <property type="evidence" value="ECO:0007669"/>
    <property type="project" value="UniProtKB-EC"/>
</dbReference>
<sequence length="640" mass="74881">MSIKKCFFILIIFVVIINICIYFNISINKVLSSIKQLLPINLNEENPSFEEISNFLYNNVTIFCLIHSSPQYKNTRAIHQKATWLKRCNDYIFVSSDEDKDLPAIKGGDKDGYKFSNERVRYGLTYVYENYGDKYDWFFKGDDDTYVIMENLRAFLLLRNPYIDQYYGFKFILEDEYISGAAIILSKSTLKKLVTIAFKNNAICSNQSDVPDDLEIGNCLRSINILPMDSRDSLNKHMFVPTTLDEFSTNLKGGRYDGFVKMSSYEIKKGYPSLSEYPISFHYIHGDMFYSLEYLFYHANVIGKESDIYEHNKILYKILFTLFNISVNENSFILKQFVPNNCNVENSDFEEISDFLYNNVSIFCLIHSSPKYKNTRAIHQKATWLKRCNNYIFVSSNEDKDLPAIKGGMKDGYEFSNERIRYGLTYVYENYGDEYDWFFKGDDDNYVIMENLRAFLLLRNPYIDQYYGFKLKLNHEYMSGAGFILSKSALKKMVTIAFKNNTICSNKPNIPEDVEFGNCLKNINILPMDSRDSLNKHMFIPSTFNEFSSLIKDSHYDGFVRMSPYELKKGYSSLSKYPISFHYVNGDMFYGLEYLFYHANVIGKESDVYKYNKNSCNSNLNVLSLELKKFAKKFYKFNTK</sequence>
<evidence type="ECO:0000256" key="4">
    <source>
        <dbReference type="ARBA" id="ARBA00012557"/>
    </source>
</evidence>
<dbReference type="GO" id="GO:0000166">
    <property type="term" value="F:nucleotide binding"/>
    <property type="evidence" value="ECO:0007669"/>
    <property type="project" value="UniProtKB-KW"/>
</dbReference>
<keyword evidence="5" id="KW-0328">Glycosyltransferase</keyword>
<evidence type="ECO:0000256" key="2">
    <source>
        <dbReference type="ARBA" id="ARBA00004922"/>
    </source>
</evidence>
<evidence type="ECO:0000256" key="1">
    <source>
        <dbReference type="ARBA" id="ARBA00004606"/>
    </source>
</evidence>
<evidence type="ECO:0000313" key="14">
    <source>
        <dbReference type="Proteomes" id="UP000035681"/>
    </source>
</evidence>
<dbReference type="Gene3D" id="3.90.550.50">
    <property type="match status" value="2"/>
</dbReference>
<dbReference type="InterPro" id="IPR026050">
    <property type="entry name" value="C1GALT1/C1GALT1_chp1"/>
</dbReference>
<dbReference type="PANTHER" id="PTHR23033">
    <property type="entry name" value="BETA1,3-GALACTOSYLTRANSFERASE"/>
    <property type="match status" value="1"/>
</dbReference>
<keyword evidence="9" id="KW-0735">Signal-anchor</keyword>
<feature type="domain" description="Fringe-like glycosyltransferase" evidence="13">
    <location>
        <begin position="61"/>
        <end position="225"/>
    </location>
</feature>
<keyword evidence="6" id="KW-0808">Transferase</keyword>
<evidence type="ECO:0000256" key="9">
    <source>
        <dbReference type="ARBA" id="ARBA00022968"/>
    </source>
</evidence>
<evidence type="ECO:0000313" key="15">
    <source>
        <dbReference type="WBParaSite" id="TCONS_00004714.p1"/>
    </source>
</evidence>
<dbReference type="EC" id="2.4.1.122" evidence="4"/>
<evidence type="ECO:0000256" key="11">
    <source>
        <dbReference type="ARBA" id="ARBA00023136"/>
    </source>
</evidence>
<dbReference type="PANTHER" id="PTHR23033:SF14">
    <property type="entry name" value="GLYCOPROTEIN-N-ACETYLGALACTOSAMINE 3-BETA-GALACTOSYLTRANSFERASE 1-RELATED"/>
    <property type="match status" value="1"/>
</dbReference>
<evidence type="ECO:0000256" key="12">
    <source>
        <dbReference type="SAM" id="Phobius"/>
    </source>
</evidence>
<evidence type="ECO:0000256" key="10">
    <source>
        <dbReference type="ARBA" id="ARBA00022989"/>
    </source>
</evidence>
<feature type="transmembrane region" description="Helical" evidence="12">
    <location>
        <begin position="7"/>
        <end position="25"/>
    </location>
</feature>
<dbReference type="WBParaSite" id="TCONS_00004714.p1">
    <property type="protein sequence ID" value="TCONS_00004714.p1"/>
    <property type="gene ID" value="XLOC_002597"/>
</dbReference>
<name>A0AAF5D0T0_STRER</name>
<comment type="pathway">
    <text evidence="2">Protein modification; protein glycosylation.</text>
</comment>
<feature type="domain" description="Fringe-like glycosyltransferase" evidence="13">
    <location>
        <begin position="361"/>
        <end position="525"/>
    </location>
</feature>
<reference evidence="15" key="1">
    <citation type="submission" date="2024-02" db="UniProtKB">
        <authorList>
            <consortium name="WormBaseParasite"/>
        </authorList>
    </citation>
    <scope>IDENTIFICATION</scope>
</reference>
<accession>A0AAF5D0T0</accession>
<keyword evidence="14" id="KW-1185">Reference proteome</keyword>
<evidence type="ECO:0000256" key="3">
    <source>
        <dbReference type="ARBA" id="ARBA00006462"/>
    </source>
</evidence>
<evidence type="ECO:0000256" key="6">
    <source>
        <dbReference type="ARBA" id="ARBA00022679"/>
    </source>
</evidence>
<comment type="similarity">
    <text evidence="3">Belongs to the glycosyltransferase 31 family. Beta3-Gal-T subfamily.</text>
</comment>
<comment type="subcellular location">
    <subcellularLocation>
        <location evidence="1">Membrane</location>
        <topology evidence="1">Single-pass type II membrane protein</topology>
    </subcellularLocation>
</comment>
<protein>
    <recommendedName>
        <fullName evidence="4">N-acetylgalactosaminide beta-1,3-galactosyltransferase</fullName>
        <ecNumber evidence="4">2.4.1.122</ecNumber>
    </recommendedName>
</protein>
<dbReference type="Proteomes" id="UP000035681">
    <property type="component" value="Unplaced"/>
</dbReference>
<organism evidence="14 15">
    <name type="scientific">Strongyloides stercoralis</name>
    <name type="common">Threadworm</name>
    <dbReference type="NCBI Taxonomy" id="6248"/>
    <lineage>
        <taxon>Eukaryota</taxon>
        <taxon>Metazoa</taxon>
        <taxon>Ecdysozoa</taxon>
        <taxon>Nematoda</taxon>
        <taxon>Chromadorea</taxon>
        <taxon>Rhabditida</taxon>
        <taxon>Tylenchina</taxon>
        <taxon>Panagrolaimomorpha</taxon>
        <taxon>Strongyloidoidea</taxon>
        <taxon>Strongyloididae</taxon>
        <taxon>Strongyloides</taxon>
    </lineage>
</organism>
<evidence type="ECO:0000256" key="8">
    <source>
        <dbReference type="ARBA" id="ARBA00022741"/>
    </source>
</evidence>
<dbReference type="GO" id="GO:0016020">
    <property type="term" value="C:membrane"/>
    <property type="evidence" value="ECO:0007669"/>
    <property type="project" value="UniProtKB-SubCell"/>
</dbReference>
<evidence type="ECO:0000259" key="13">
    <source>
        <dbReference type="Pfam" id="PF02434"/>
    </source>
</evidence>
<keyword evidence="7 12" id="KW-0812">Transmembrane</keyword>
<keyword evidence="8" id="KW-0547">Nucleotide-binding</keyword>
<proteinExistence type="inferred from homology"/>
<dbReference type="InterPro" id="IPR003378">
    <property type="entry name" value="Fringe-like_glycosylTrfase"/>
</dbReference>
<evidence type="ECO:0000256" key="7">
    <source>
        <dbReference type="ARBA" id="ARBA00022692"/>
    </source>
</evidence>
<evidence type="ECO:0000256" key="5">
    <source>
        <dbReference type="ARBA" id="ARBA00022676"/>
    </source>
</evidence>